<evidence type="ECO:0000259" key="10">
    <source>
        <dbReference type="Pfam" id="PF00520"/>
    </source>
</evidence>
<dbReference type="EnsemblMetazoa" id="XM_038189074.1">
    <property type="protein sequence ID" value="XP_038045002.1"/>
    <property type="gene ID" value="LOC119719595"/>
</dbReference>
<evidence type="ECO:0000256" key="5">
    <source>
        <dbReference type="ARBA" id="ARBA00023065"/>
    </source>
</evidence>
<accession>A0A913Z014</accession>
<dbReference type="OrthoDB" id="2373987at2759"/>
<dbReference type="InterPro" id="IPR005821">
    <property type="entry name" value="Ion_trans_dom"/>
</dbReference>
<name>A0A913Z014_PATMI</name>
<dbReference type="GeneID" id="119719595"/>
<keyword evidence="8" id="KW-0175">Coiled coil</keyword>
<evidence type="ECO:0000256" key="4">
    <source>
        <dbReference type="ARBA" id="ARBA00022989"/>
    </source>
</evidence>
<feature type="transmembrane region" description="Helical" evidence="9">
    <location>
        <begin position="558"/>
        <end position="580"/>
    </location>
</feature>
<dbReference type="InterPro" id="IPR002153">
    <property type="entry name" value="TRPC_channel"/>
</dbReference>
<dbReference type="GO" id="GO:0015279">
    <property type="term" value="F:store-operated calcium channel activity"/>
    <property type="evidence" value="ECO:0007669"/>
    <property type="project" value="TreeGrafter"/>
</dbReference>
<keyword evidence="12" id="KW-1185">Reference proteome</keyword>
<evidence type="ECO:0000256" key="2">
    <source>
        <dbReference type="ARBA" id="ARBA00022448"/>
    </source>
</evidence>
<evidence type="ECO:0000256" key="6">
    <source>
        <dbReference type="ARBA" id="ARBA00023136"/>
    </source>
</evidence>
<dbReference type="Proteomes" id="UP000887568">
    <property type="component" value="Unplaced"/>
</dbReference>
<feature type="coiled-coil region" evidence="8">
    <location>
        <begin position="778"/>
        <end position="805"/>
    </location>
</feature>
<evidence type="ECO:0000256" key="1">
    <source>
        <dbReference type="ARBA" id="ARBA00004141"/>
    </source>
</evidence>
<keyword evidence="4 9" id="KW-1133">Transmembrane helix</keyword>
<evidence type="ECO:0000256" key="8">
    <source>
        <dbReference type="SAM" id="Coils"/>
    </source>
</evidence>
<feature type="transmembrane region" description="Helical" evidence="9">
    <location>
        <begin position="513"/>
        <end position="538"/>
    </location>
</feature>
<dbReference type="AlphaFoldDB" id="A0A913Z014"/>
<feature type="transmembrane region" description="Helical" evidence="9">
    <location>
        <begin position="338"/>
        <end position="356"/>
    </location>
</feature>
<dbReference type="GO" id="GO:0051480">
    <property type="term" value="P:regulation of cytosolic calcium ion concentration"/>
    <property type="evidence" value="ECO:0007669"/>
    <property type="project" value="TreeGrafter"/>
</dbReference>
<feature type="transmembrane region" description="Helical" evidence="9">
    <location>
        <begin position="247"/>
        <end position="270"/>
    </location>
</feature>
<dbReference type="PRINTS" id="PR01097">
    <property type="entry name" value="TRNSRECEPTRP"/>
</dbReference>
<dbReference type="GO" id="GO:0070679">
    <property type="term" value="F:inositol 1,4,5 trisphosphate binding"/>
    <property type="evidence" value="ECO:0007669"/>
    <property type="project" value="TreeGrafter"/>
</dbReference>
<organism evidence="11 12">
    <name type="scientific">Patiria miniata</name>
    <name type="common">Bat star</name>
    <name type="synonym">Asterina miniata</name>
    <dbReference type="NCBI Taxonomy" id="46514"/>
    <lineage>
        <taxon>Eukaryota</taxon>
        <taxon>Metazoa</taxon>
        <taxon>Echinodermata</taxon>
        <taxon>Eleutherozoa</taxon>
        <taxon>Asterozoa</taxon>
        <taxon>Asteroidea</taxon>
        <taxon>Valvatacea</taxon>
        <taxon>Valvatida</taxon>
        <taxon>Asterinidae</taxon>
        <taxon>Patiria</taxon>
    </lineage>
</organism>
<dbReference type="SUPFAM" id="SSF48403">
    <property type="entry name" value="Ankyrin repeat"/>
    <property type="match status" value="1"/>
</dbReference>
<keyword evidence="7" id="KW-0407">Ion channel</keyword>
<dbReference type="GO" id="GO:0034703">
    <property type="term" value="C:cation channel complex"/>
    <property type="evidence" value="ECO:0007669"/>
    <property type="project" value="TreeGrafter"/>
</dbReference>
<dbReference type="PANTHER" id="PTHR10117:SF54">
    <property type="entry name" value="TRANSIENT RECEPTOR POTENTIAL-GAMMA PROTEIN"/>
    <property type="match status" value="1"/>
</dbReference>
<dbReference type="Gene3D" id="1.25.40.20">
    <property type="entry name" value="Ankyrin repeat-containing domain"/>
    <property type="match status" value="1"/>
</dbReference>
<keyword evidence="2" id="KW-0813">Transport</keyword>
<dbReference type="GO" id="GO:0005886">
    <property type="term" value="C:plasma membrane"/>
    <property type="evidence" value="ECO:0007669"/>
    <property type="project" value="TreeGrafter"/>
</dbReference>
<evidence type="ECO:0000256" key="7">
    <source>
        <dbReference type="ARBA" id="ARBA00023303"/>
    </source>
</evidence>
<keyword evidence="5" id="KW-0406">Ion transport</keyword>
<dbReference type="RefSeq" id="XP_038045002.1">
    <property type="nucleotide sequence ID" value="XM_038189074.1"/>
</dbReference>
<dbReference type="PANTHER" id="PTHR10117">
    <property type="entry name" value="TRANSIENT RECEPTOR POTENTIAL CHANNEL"/>
    <property type="match status" value="1"/>
</dbReference>
<feature type="transmembrane region" description="Helical" evidence="9">
    <location>
        <begin position="282"/>
        <end position="301"/>
    </location>
</feature>
<keyword evidence="3 9" id="KW-0812">Transmembrane</keyword>
<evidence type="ECO:0000256" key="9">
    <source>
        <dbReference type="SAM" id="Phobius"/>
    </source>
</evidence>
<comment type="subcellular location">
    <subcellularLocation>
        <location evidence="1">Membrane</location>
        <topology evidence="1">Multi-pass membrane protein</topology>
    </subcellularLocation>
</comment>
<reference evidence="11" key="1">
    <citation type="submission" date="2022-11" db="UniProtKB">
        <authorList>
            <consortium name="EnsemblMetazoa"/>
        </authorList>
    </citation>
    <scope>IDENTIFICATION</scope>
</reference>
<sequence>MAEDQIDGHFLSTKKLTIPDVSPTKSITPSCDSRFLKFVKENDISGVRRLFAEGEINDLTECDELGRSALTIAIDCDYLEMLQCLLESDLDPGDALYYAIETHSIQGVQTLCRQLKETRREDILNRFPVTPSWPSTCKPLILAARQDNYHIVKVPRFKQGCDRIEANLAALSTKLLSLARDNKEVALLLNGGDDEEAGKPRLPRRLRQAFDIDFKEFVSHPSSQDYMISQWRVPSLHFLRRAMSSEILCDLIYLLFMLLFPVTCILYIILPVEELRIFQRPLVRFLLHLASKLYFLLLLILSTMRPRVLVVSSGQSMSENLTADQRIRLYMNYKARPWDVFTILIIMWIVGMTYRAVKEVWHHSLKRYLINNKWNILDLLQLVLYWTFIIMSVVSYVQAWQTTQTWGLANDVTDIPETRNERQVPSTPIPTQPDEQQFLVNMPQTTGFPPDAADSFEDFDPQVFHQEGWDVNAPLVPPLLGGGPPDRASIRDDVILGNYENESRYDWHVFDPLLVAESAFALANVLTYLHLVHSLVILESLGPLLISYKSMVADVTKVAVIFIFLVISFSLGLTQLYRTFERLDLQTCMSINDKSECPDMPFLSFSTSMESLLWSLFNLIDQSNLAVDEDLYLTEYVGKLMYLTFMVVAVLVLLNALIAMMSNTYTRVEDNSEVEWKFARAKLMAEYMTPSVTLPPPFNLVPSCKSILRVICCLYRKCCNRQLDRGHRTSNDNNGTYELETKKPSYSGIYTDYQVLSRALAERCHRASQMEKVKQKHKSKAKQEMAALKKTVENISDEMRQLQLQMQKFMYSK</sequence>
<evidence type="ECO:0000256" key="3">
    <source>
        <dbReference type="ARBA" id="ARBA00022692"/>
    </source>
</evidence>
<feature type="transmembrane region" description="Helical" evidence="9">
    <location>
        <begin position="376"/>
        <end position="397"/>
    </location>
</feature>
<evidence type="ECO:0000313" key="11">
    <source>
        <dbReference type="EnsemblMetazoa" id="XP_038045002.1"/>
    </source>
</evidence>
<feature type="domain" description="Ion transport" evidence="10">
    <location>
        <begin position="518"/>
        <end position="672"/>
    </location>
</feature>
<dbReference type="InterPro" id="IPR036770">
    <property type="entry name" value="Ankyrin_rpt-contain_sf"/>
</dbReference>
<dbReference type="Pfam" id="PF00520">
    <property type="entry name" value="Ion_trans"/>
    <property type="match status" value="1"/>
</dbReference>
<proteinExistence type="predicted"/>
<evidence type="ECO:0000313" key="12">
    <source>
        <dbReference type="Proteomes" id="UP000887568"/>
    </source>
</evidence>
<keyword evidence="6 9" id="KW-0472">Membrane</keyword>
<feature type="transmembrane region" description="Helical" evidence="9">
    <location>
        <begin position="640"/>
        <end position="658"/>
    </location>
</feature>
<protein>
    <recommendedName>
        <fullName evidence="10">Ion transport domain-containing protein</fullName>
    </recommendedName>
</protein>